<evidence type="ECO:0000256" key="1">
    <source>
        <dbReference type="ARBA" id="ARBA00004141"/>
    </source>
</evidence>
<dbReference type="InterPro" id="IPR049326">
    <property type="entry name" value="Rhodopsin_dom_fungi"/>
</dbReference>
<comment type="caution">
    <text evidence="8">The sequence shown here is derived from an EMBL/GenBank/DDBJ whole genome shotgun (WGS) entry which is preliminary data.</text>
</comment>
<evidence type="ECO:0000256" key="3">
    <source>
        <dbReference type="ARBA" id="ARBA00022989"/>
    </source>
</evidence>
<accession>A0A066XRP0</accession>
<proteinExistence type="inferred from homology"/>
<dbReference type="InterPro" id="IPR052337">
    <property type="entry name" value="SAT4-like"/>
</dbReference>
<comment type="similarity">
    <text evidence="5">Belongs to the SAT4 family.</text>
</comment>
<protein>
    <submittedName>
        <fullName evidence="8">Putative integral membrane protein</fullName>
    </submittedName>
</protein>
<feature type="transmembrane region" description="Helical" evidence="6">
    <location>
        <begin position="182"/>
        <end position="204"/>
    </location>
</feature>
<dbReference type="OrthoDB" id="3897607at2759"/>
<dbReference type="Proteomes" id="UP000027238">
    <property type="component" value="Unassembled WGS sequence"/>
</dbReference>
<dbReference type="eggNOG" id="ENOG502RKMP">
    <property type="taxonomic scope" value="Eukaryota"/>
</dbReference>
<dbReference type="PANTHER" id="PTHR33048:SF31">
    <property type="entry name" value="INTEGRAL MEMBRANE PROTEIN"/>
    <property type="match status" value="1"/>
</dbReference>
<feature type="transmembrane region" description="Helical" evidence="6">
    <location>
        <begin position="224"/>
        <end position="244"/>
    </location>
</feature>
<dbReference type="EMBL" id="JMSE01000671">
    <property type="protein sequence ID" value="KDN68421.1"/>
    <property type="molecule type" value="Genomic_DNA"/>
</dbReference>
<keyword evidence="3 6" id="KW-1133">Transmembrane helix</keyword>
<evidence type="ECO:0000256" key="4">
    <source>
        <dbReference type="ARBA" id="ARBA00023136"/>
    </source>
</evidence>
<reference evidence="9" key="1">
    <citation type="journal article" date="2014" name="Genome Announc.">
        <title>Draft genome sequence of Colletotrichum sublineola, a destructive pathogen of cultivated sorghum.</title>
        <authorList>
            <person name="Baroncelli R."/>
            <person name="Sanz-Martin J.M."/>
            <person name="Rech G.E."/>
            <person name="Sukno S.A."/>
            <person name="Thon M.R."/>
        </authorList>
    </citation>
    <scope>NUCLEOTIDE SEQUENCE [LARGE SCALE GENOMIC DNA]</scope>
    <source>
        <strain evidence="9">TX430BB</strain>
    </source>
</reference>
<keyword evidence="4 6" id="KW-0472">Membrane</keyword>
<evidence type="ECO:0000259" key="7">
    <source>
        <dbReference type="Pfam" id="PF20684"/>
    </source>
</evidence>
<keyword evidence="9" id="KW-1185">Reference proteome</keyword>
<keyword evidence="2 6" id="KW-0812">Transmembrane</keyword>
<dbReference type="HOGENOM" id="CLU_028200_3_1_1"/>
<feature type="transmembrane region" description="Helical" evidence="6">
    <location>
        <begin position="98"/>
        <end position="124"/>
    </location>
</feature>
<dbReference type="AlphaFoldDB" id="A0A066XRP0"/>
<evidence type="ECO:0000256" key="2">
    <source>
        <dbReference type="ARBA" id="ARBA00022692"/>
    </source>
</evidence>
<name>A0A066XRP0_COLSU</name>
<dbReference type="OMA" id="CLDIEIM"/>
<feature type="transmembrane region" description="Helical" evidence="6">
    <location>
        <begin position="67"/>
        <end position="86"/>
    </location>
</feature>
<evidence type="ECO:0000256" key="6">
    <source>
        <dbReference type="SAM" id="Phobius"/>
    </source>
</evidence>
<dbReference type="PANTHER" id="PTHR33048">
    <property type="entry name" value="PTH11-LIKE INTEGRAL MEMBRANE PROTEIN (AFU_ORTHOLOGUE AFUA_5G11245)"/>
    <property type="match status" value="1"/>
</dbReference>
<evidence type="ECO:0000313" key="8">
    <source>
        <dbReference type="EMBL" id="KDN68421.1"/>
    </source>
</evidence>
<evidence type="ECO:0000313" key="9">
    <source>
        <dbReference type="Proteomes" id="UP000027238"/>
    </source>
</evidence>
<feature type="domain" description="Rhodopsin" evidence="7">
    <location>
        <begin position="31"/>
        <end position="249"/>
    </location>
</feature>
<evidence type="ECO:0000256" key="5">
    <source>
        <dbReference type="ARBA" id="ARBA00038359"/>
    </source>
</evidence>
<gene>
    <name evidence="8" type="ORF">CSUB01_07542</name>
</gene>
<dbReference type="Pfam" id="PF20684">
    <property type="entry name" value="Fung_rhodopsin"/>
    <property type="match status" value="1"/>
</dbReference>
<dbReference type="GO" id="GO:0016020">
    <property type="term" value="C:membrane"/>
    <property type="evidence" value="ECO:0007669"/>
    <property type="project" value="UniProtKB-SubCell"/>
</dbReference>
<feature type="transmembrane region" description="Helical" evidence="6">
    <location>
        <begin position="144"/>
        <end position="170"/>
    </location>
</feature>
<sequence length="274" mass="30114">MRSGRSFHRDCSSRLCKAQAVGIEKDQVTFLPAIAIIIIAACWGLGAHDSQILEGQLVYYQIKVKEYMFWSEVVYFPSTVLTKLALSVMIVRLSTTKVYAYIIWGNMGLLAINLAVCLGIWLAACTPVAALWNENLGYCRNPDGWVIASYTGTVVLAIVDWTCAITPFFLIRGLQMPKRRKVSLQIILGLGIIGSVAGLVRMGYYHSYNTKAYPNESLYNWGQSVIWTAVEGGLGIIACSLPTLRKLVSTYYSGSSREKTNKSTGNTGVIVASS</sequence>
<organism evidence="8 9">
    <name type="scientific">Colletotrichum sublineola</name>
    <name type="common">Sorghum anthracnose fungus</name>
    <dbReference type="NCBI Taxonomy" id="1173701"/>
    <lineage>
        <taxon>Eukaryota</taxon>
        <taxon>Fungi</taxon>
        <taxon>Dikarya</taxon>
        <taxon>Ascomycota</taxon>
        <taxon>Pezizomycotina</taxon>
        <taxon>Sordariomycetes</taxon>
        <taxon>Hypocreomycetidae</taxon>
        <taxon>Glomerellales</taxon>
        <taxon>Glomerellaceae</taxon>
        <taxon>Colletotrichum</taxon>
        <taxon>Colletotrichum graminicola species complex</taxon>
    </lineage>
</organism>
<comment type="subcellular location">
    <subcellularLocation>
        <location evidence="1">Membrane</location>
        <topology evidence="1">Multi-pass membrane protein</topology>
    </subcellularLocation>
</comment>
<feature type="transmembrane region" description="Helical" evidence="6">
    <location>
        <begin position="28"/>
        <end position="47"/>
    </location>
</feature>